<dbReference type="AlphaFoldDB" id="X0SET2"/>
<gene>
    <name evidence="1" type="ORF">S01H1_11456</name>
</gene>
<accession>X0SET2</accession>
<protein>
    <submittedName>
        <fullName evidence="1">Uncharacterized protein</fullName>
    </submittedName>
</protein>
<comment type="caution">
    <text evidence="1">The sequence shown here is derived from an EMBL/GenBank/DDBJ whole genome shotgun (WGS) entry which is preliminary data.</text>
</comment>
<name>X0SET2_9ZZZZ</name>
<organism evidence="1">
    <name type="scientific">marine sediment metagenome</name>
    <dbReference type="NCBI Taxonomy" id="412755"/>
    <lineage>
        <taxon>unclassified sequences</taxon>
        <taxon>metagenomes</taxon>
        <taxon>ecological metagenomes</taxon>
    </lineage>
</organism>
<dbReference type="EMBL" id="BARS01005840">
    <property type="protein sequence ID" value="GAF79499.1"/>
    <property type="molecule type" value="Genomic_DNA"/>
</dbReference>
<proteinExistence type="predicted"/>
<evidence type="ECO:0000313" key="1">
    <source>
        <dbReference type="EMBL" id="GAF79499.1"/>
    </source>
</evidence>
<sequence length="44" mass="5177">MYDKRIKIFVILSTVLLLVCLLRLTQMQLLPTSTLQSDIEELKR</sequence>
<feature type="non-terminal residue" evidence="1">
    <location>
        <position position="44"/>
    </location>
</feature>
<reference evidence="1" key="1">
    <citation type="journal article" date="2014" name="Front. Microbiol.">
        <title>High frequency of phylogenetically diverse reductive dehalogenase-homologous genes in deep subseafloor sedimentary metagenomes.</title>
        <authorList>
            <person name="Kawai M."/>
            <person name="Futagami T."/>
            <person name="Toyoda A."/>
            <person name="Takaki Y."/>
            <person name="Nishi S."/>
            <person name="Hori S."/>
            <person name="Arai W."/>
            <person name="Tsubouchi T."/>
            <person name="Morono Y."/>
            <person name="Uchiyama I."/>
            <person name="Ito T."/>
            <person name="Fujiyama A."/>
            <person name="Inagaki F."/>
            <person name="Takami H."/>
        </authorList>
    </citation>
    <scope>NUCLEOTIDE SEQUENCE</scope>
    <source>
        <strain evidence="1">Expedition CK06-06</strain>
    </source>
</reference>